<dbReference type="SUPFAM" id="SSF49785">
    <property type="entry name" value="Galactose-binding domain-like"/>
    <property type="match status" value="1"/>
</dbReference>
<keyword evidence="4" id="KW-0143">Chaperone</keyword>
<accession>A0A5M9MJQ7</accession>
<evidence type="ECO:0000256" key="5">
    <source>
        <dbReference type="SAM" id="MobiDB-lite"/>
    </source>
</evidence>
<comment type="subcellular location">
    <subcellularLocation>
        <location evidence="1">Mitochondrion</location>
    </subcellularLocation>
</comment>
<dbReference type="Proteomes" id="UP000324241">
    <property type="component" value="Unassembled WGS sequence"/>
</dbReference>
<sequence length="350" mass="39040">MIPTARCLAAKPAGFMKRSAEELSRLSRIGSPTWNSEALHTPTKPYVLMDFEDESAVAGCKTMADRAVGGFSTASLDFVPGDPSSSIPPHARFHGSISTRLPNNWRVERTGYAAFRNKDRGFWLFGRLYWDVDPYSYLALRVKSDGRRYTVNIQTDSIVETDIHQHRLYTRHHRVQDSSRSRHSLPQALEDPDLADTLYPEGIPASLSDVPPESTIMSASTTTTTTTSGSTGWETILLPFNSFVRTNHGLVVEPQTSILRQRVKSVGIGLTDRVEGPYDLRIHRIWATNGMSESEIDEERRICGTDALPVDMGVQTGWRGTAKKPEHREDTAPAGQKAKGLKGLRDEWEK</sequence>
<dbReference type="GO" id="GO:0006120">
    <property type="term" value="P:mitochondrial electron transport, NADH to ubiquinone"/>
    <property type="evidence" value="ECO:0007669"/>
    <property type="project" value="TreeGrafter"/>
</dbReference>
<dbReference type="PANTHER" id="PTHR13194">
    <property type="entry name" value="COMPLEX I INTERMEDIATE-ASSOCIATED PROTEIN 30"/>
    <property type="match status" value="1"/>
</dbReference>
<feature type="region of interest" description="Disordered" evidence="5">
    <location>
        <begin position="317"/>
        <end position="350"/>
    </location>
</feature>
<dbReference type="GO" id="GO:0051082">
    <property type="term" value="F:unfolded protein binding"/>
    <property type="evidence" value="ECO:0007669"/>
    <property type="project" value="TreeGrafter"/>
</dbReference>
<evidence type="ECO:0000256" key="3">
    <source>
        <dbReference type="ARBA" id="ARBA00023128"/>
    </source>
</evidence>
<gene>
    <name evidence="7" type="ORF">ATNIH1004_007063</name>
</gene>
<dbReference type="EMBL" id="QUQM01000007">
    <property type="protein sequence ID" value="KAA8645644.1"/>
    <property type="molecule type" value="Genomic_DNA"/>
</dbReference>
<feature type="domain" description="NADH:ubiquinone oxidoreductase intermediate-associated protein 30" evidence="6">
    <location>
        <begin position="49"/>
        <end position="176"/>
    </location>
</feature>
<evidence type="ECO:0000259" key="6">
    <source>
        <dbReference type="Pfam" id="PF08547"/>
    </source>
</evidence>
<dbReference type="GO" id="GO:0005739">
    <property type="term" value="C:mitochondrion"/>
    <property type="evidence" value="ECO:0007669"/>
    <property type="project" value="UniProtKB-SubCell"/>
</dbReference>
<dbReference type="InterPro" id="IPR039131">
    <property type="entry name" value="NDUFAF1"/>
</dbReference>
<organism evidence="7 8">
    <name type="scientific">Aspergillus tanneri</name>
    <dbReference type="NCBI Taxonomy" id="1220188"/>
    <lineage>
        <taxon>Eukaryota</taxon>
        <taxon>Fungi</taxon>
        <taxon>Dikarya</taxon>
        <taxon>Ascomycota</taxon>
        <taxon>Pezizomycotina</taxon>
        <taxon>Eurotiomycetes</taxon>
        <taxon>Eurotiomycetidae</taxon>
        <taxon>Eurotiales</taxon>
        <taxon>Aspergillaceae</taxon>
        <taxon>Aspergillus</taxon>
        <taxon>Aspergillus subgen. Circumdati</taxon>
    </lineage>
</organism>
<dbReference type="GeneID" id="54329765"/>
<dbReference type="PANTHER" id="PTHR13194:SF18">
    <property type="entry name" value="COMPLEX I INTERMEDIATE-ASSOCIATED PROTEIN 30, MITOCHONDRIAL"/>
    <property type="match status" value="1"/>
</dbReference>
<evidence type="ECO:0000256" key="1">
    <source>
        <dbReference type="ARBA" id="ARBA00004173"/>
    </source>
</evidence>
<evidence type="ECO:0000313" key="7">
    <source>
        <dbReference type="EMBL" id="KAA8645644.1"/>
    </source>
</evidence>
<dbReference type="VEuPathDB" id="FungiDB:EYZ11_002484"/>
<dbReference type="Pfam" id="PF08547">
    <property type="entry name" value="CIA30"/>
    <property type="match status" value="2"/>
</dbReference>
<dbReference type="GO" id="GO:0010257">
    <property type="term" value="P:NADH dehydrogenase complex assembly"/>
    <property type="evidence" value="ECO:0007669"/>
    <property type="project" value="TreeGrafter"/>
</dbReference>
<dbReference type="AlphaFoldDB" id="A0A5M9MJQ7"/>
<dbReference type="RefSeq" id="XP_033425005.1">
    <property type="nucleotide sequence ID" value="XM_033571690.1"/>
</dbReference>
<dbReference type="InterPro" id="IPR013857">
    <property type="entry name" value="NADH-UbQ_OxRdtase-assoc_prot30"/>
</dbReference>
<proteinExistence type="inferred from homology"/>
<keyword evidence="3" id="KW-0496">Mitochondrion</keyword>
<evidence type="ECO:0000256" key="2">
    <source>
        <dbReference type="ARBA" id="ARBA00007884"/>
    </source>
</evidence>
<evidence type="ECO:0000256" key="4">
    <source>
        <dbReference type="ARBA" id="ARBA00023186"/>
    </source>
</evidence>
<name>A0A5M9MJQ7_9EURO</name>
<evidence type="ECO:0000313" key="8">
    <source>
        <dbReference type="Proteomes" id="UP000324241"/>
    </source>
</evidence>
<reference evidence="7 8" key="1">
    <citation type="submission" date="2019-08" db="EMBL/GenBank/DDBJ databases">
        <title>The genome sequence of a newly discovered highly antifungal drug resistant Aspergillus species, Aspergillus tanneri NIH 1004.</title>
        <authorList>
            <person name="Mounaud S."/>
            <person name="Singh I."/>
            <person name="Joardar V."/>
            <person name="Pakala S."/>
            <person name="Pakala S."/>
            <person name="Venepally P."/>
            <person name="Chung J.K."/>
            <person name="Losada L."/>
            <person name="Nierman W.C."/>
        </authorList>
    </citation>
    <scope>NUCLEOTIDE SEQUENCE [LARGE SCALE GENOMIC DNA]</scope>
    <source>
        <strain evidence="7 8">NIH1004</strain>
    </source>
</reference>
<feature type="domain" description="NADH:ubiquinone oxidoreductase intermediate-associated protein 30" evidence="6">
    <location>
        <begin position="230"/>
        <end position="282"/>
    </location>
</feature>
<comment type="similarity">
    <text evidence="2">Belongs to the CIA30 family.</text>
</comment>
<dbReference type="OrthoDB" id="42561at2759"/>
<protein>
    <recommendedName>
        <fullName evidence="6">NADH:ubiquinone oxidoreductase intermediate-associated protein 30 domain-containing protein</fullName>
    </recommendedName>
</protein>
<dbReference type="InterPro" id="IPR008979">
    <property type="entry name" value="Galactose-bd-like_sf"/>
</dbReference>
<comment type="caution">
    <text evidence="7">The sequence shown here is derived from an EMBL/GenBank/DDBJ whole genome shotgun (WGS) entry which is preliminary data.</text>
</comment>